<organism evidence="6 7">
    <name type="scientific">Fuscovulum blasticum DSM 2131</name>
    <dbReference type="NCBI Taxonomy" id="1188250"/>
    <lineage>
        <taxon>Bacteria</taxon>
        <taxon>Pseudomonadati</taxon>
        <taxon>Pseudomonadota</taxon>
        <taxon>Alphaproteobacteria</taxon>
        <taxon>Rhodobacterales</taxon>
        <taxon>Paracoccaceae</taxon>
        <taxon>Pseudogemmobacter</taxon>
    </lineage>
</organism>
<name>A0A2T4J9H9_FUSBL</name>
<dbReference type="InterPro" id="IPR036388">
    <property type="entry name" value="WH-like_DNA-bd_sf"/>
</dbReference>
<dbReference type="SUPFAM" id="SSF53850">
    <property type="entry name" value="Periplasmic binding protein-like II"/>
    <property type="match status" value="1"/>
</dbReference>
<feature type="domain" description="HTH lysR-type" evidence="5">
    <location>
        <begin position="1"/>
        <end position="57"/>
    </location>
</feature>
<evidence type="ECO:0000256" key="2">
    <source>
        <dbReference type="ARBA" id="ARBA00023015"/>
    </source>
</evidence>
<evidence type="ECO:0000313" key="6">
    <source>
        <dbReference type="EMBL" id="PTE14566.1"/>
    </source>
</evidence>
<protein>
    <submittedName>
        <fullName evidence="6">LysR family transcriptional regulator</fullName>
    </submittedName>
</protein>
<dbReference type="PANTHER" id="PTHR30419">
    <property type="entry name" value="HTH-TYPE TRANSCRIPTIONAL REGULATOR YBHD"/>
    <property type="match status" value="1"/>
</dbReference>
<evidence type="ECO:0000256" key="4">
    <source>
        <dbReference type="ARBA" id="ARBA00023163"/>
    </source>
</evidence>
<dbReference type="InterPro" id="IPR036390">
    <property type="entry name" value="WH_DNA-bd_sf"/>
</dbReference>
<keyword evidence="7" id="KW-1185">Reference proteome</keyword>
<evidence type="ECO:0000256" key="3">
    <source>
        <dbReference type="ARBA" id="ARBA00023125"/>
    </source>
</evidence>
<dbReference type="GO" id="GO:0005829">
    <property type="term" value="C:cytosol"/>
    <property type="evidence" value="ECO:0007669"/>
    <property type="project" value="TreeGrafter"/>
</dbReference>
<dbReference type="InterPro" id="IPR050950">
    <property type="entry name" value="HTH-type_LysR_regulators"/>
</dbReference>
<dbReference type="GO" id="GO:0003677">
    <property type="term" value="F:DNA binding"/>
    <property type="evidence" value="ECO:0007669"/>
    <property type="project" value="UniProtKB-KW"/>
</dbReference>
<dbReference type="CDD" id="cd05466">
    <property type="entry name" value="PBP2_LTTR_substrate"/>
    <property type="match status" value="1"/>
</dbReference>
<gene>
    <name evidence="6" type="ORF">C5F44_09340</name>
</gene>
<dbReference type="GO" id="GO:0003700">
    <property type="term" value="F:DNA-binding transcription factor activity"/>
    <property type="evidence" value="ECO:0007669"/>
    <property type="project" value="InterPro"/>
</dbReference>
<dbReference type="SUPFAM" id="SSF46785">
    <property type="entry name" value="Winged helix' DNA-binding domain"/>
    <property type="match status" value="1"/>
</dbReference>
<proteinExistence type="inferred from homology"/>
<keyword evidence="2" id="KW-0805">Transcription regulation</keyword>
<dbReference type="InterPro" id="IPR005119">
    <property type="entry name" value="LysR_subst-bd"/>
</dbReference>
<comment type="caution">
    <text evidence="6">The sequence shown here is derived from an EMBL/GenBank/DDBJ whole genome shotgun (WGS) entry which is preliminary data.</text>
</comment>
<sequence length="298" mass="32362">MIDKLEMFIALARERHFGRAAEACGVTQPSLSSAIRQLEDQLGVQLVFRGRSFQGLTPEGQRVLDRALRIVGDTRALKDEMRSLKTGLTGNLRLGVIPTALPMVADLTRPFLTRHPGLRVQILSRTSTEILAGLDSLDLDAGITYLDNEPLGRVSRVPLYTEFYRFLCAPGSPLAARERVTWAEAAGEPLCLLTGDMQNRRIVNQHLAEAGVRAAPTIESNSTIALVSHVMTGAWSSVVPMRLATLFAAGGQLRVIPLVDPEAEHLVGLIAPKRDPQTPMLAALIDAAERLGARPGRP</sequence>
<keyword evidence="3" id="KW-0238">DNA-binding</keyword>
<dbReference type="PROSITE" id="PS50931">
    <property type="entry name" value="HTH_LYSR"/>
    <property type="match status" value="1"/>
</dbReference>
<dbReference type="Pfam" id="PF00126">
    <property type="entry name" value="HTH_1"/>
    <property type="match status" value="1"/>
</dbReference>
<evidence type="ECO:0000256" key="1">
    <source>
        <dbReference type="ARBA" id="ARBA00009437"/>
    </source>
</evidence>
<dbReference type="PRINTS" id="PR00039">
    <property type="entry name" value="HTHLYSR"/>
</dbReference>
<evidence type="ECO:0000259" key="5">
    <source>
        <dbReference type="PROSITE" id="PS50931"/>
    </source>
</evidence>
<dbReference type="FunFam" id="1.10.10.10:FF:000001">
    <property type="entry name" value="LysR family transcriptional regulator"/>
    <property type="match status" value="1"/>
</dbReference>
<dbReference type="Pfam" id="PF03466">
    <property type="entry name" value="LysR_substrate"/>
    <property type="match status" value="1"/>
</dbReference>
<dbReference type="Proteomes" id="UP000241362">
    <property type="component" value="Unassembled WGS sequence"/>
</dbReference>
<reference evidence="6 7" key="1">
    <citation type="submission" date="2018-03" db="EMBL/GenBank/DDBJ databases">
        <title>Rhodobacter blasticus.</title>
        <authorList>
            <person name="Meyer T.E."/>
            <person name="Miller S."/>
            <person name="Lodha T."/>
            <person name="Gandham S."/>
            <person name="Chintalapati S."/>
            <person name="Chintalapati V.R."/>
        </authorList>
    </citation>
    <scope>NUCLEOTIDE SEQUENCE [LARGE SCALE GENOMIC DNA]</scope>
    <source>
        <strain evidence="6 7">DSM 2131</strain>
    </source>
</reference>
<dbReference type="AlphaFoldDB" id="A0A2T4J9H9"/>
<evidence type="ECO:0000313" key="7">
    <source>
        <dbReference type="Proteomes" id="UP000241362"/>
    </source>
</evidence>
<dbReference type="InterPro" id="IPR000847">
    <property type="entry name" value="LysR_HTH_N"/>
</dbReference>
<dbReference type="Gene3D" id="1.10.10.10">
    <property type="entry name" value="Winged helix-like DNA-binding domain superfamily/Winged helix DNA-binding domain"/>
    <property type="match status" value="1"/>
</dbReference>
<dbReference type="EMBL" id="PZKE01000007">
    <property type="protein sequence ID" value="PTE14566.1"/>
    <property type="molecule type" value="Genomic_DNA"/>
</dbReference>
<dbReference type="PANTHER" id="PTHR30419:SF31">
    <property type="entry name" value="BLR3139 PROTEIN"/>
    <property type="match status" value="1"/>
</dbReference>
<keyword evidence="4" id="KW-0804">Transcription</keyword>
<dbReference type="Gene3D" id="3.40.190.290">
    <property type="match status" value="1"/>
</dbReference>
<accession>A0A2T4J9H9</accession>
<comment type="similarity">
    <text evidence="1">Belongs to the LysR transcriptional regulatory family.</text>
</comment>
<dbReference type="RefSeq" id="WP_107673257.1">
    <property type="nucleotide sequence ID" value="NZ_PZKE01000007.1"/>
</dbReference>